<evidence type="ECO:0000313" key="3">
    <source>
        <dbReference type="EMBL" id="ELZ39409.1"/>
    </source>
</evidence>
<proteinExistence type="predicted"/>
<accession>M0DZ88</accession>
<reference evidence="3 4" key="1">
    <citation type="journal article" date="2014" name="PLoS Genet.">
        <title>Phylogenetically driven sequencing of extremely halophilic archaea reveals strategies for static and dynamic osmo-response.</title>
        <authorList>
            <person name="Becker E.A."/>
            <person name="Seitzer P.M."/>
            <person name="Tritt A."/>
            <person name="Larsen D."/>
            <person name="Krusor M."/>
            <person name="Yao A.I."/>
            <person name="Wu D."/>
            <person name="Madern D."/>
            <person name="Eisen J.A."/>
            <person name="Darling A.E."/>
            <person name="Facciotti M.T."/>
        </authorList>
    </citation>
    <scope>NUCLEOTIDE SEQUENCE [LARGE SCALE GENOMIC DNA]</scope>
    <source>
        <strain evidence="3 4">DSM 14210</strain>
    </source>
</reference>
<dbReference type="GO" id="GO:0009307">
    <property type="term" value="P:DNA restriction-modification system"/>
    <property type="evidence" value="ECO:0007669"/>
    <property type="project" value="InterPro"/>
</dbReference>
<dbReference type="AlphaFoldDB" id="M0DZ88"/>
<sequence>MSDDTRDLTDAIDTVGTPDETTDPDHDPTNGRWFEEEVADTLEEWGYTTARNEQLFGLETDVIARRDEFRGDPTDFLVVECKDWHTTPVQRDAVEAIALRAALARAMPVLAIARHVTAGAWKLAQQLDVRILTEPDLWKDRLRPLTKRRPPRGTLYARREPPIRELRDRLPLLLHRKTSLDIEAPVFYRAGDGPCYVPDREGNTTYVSARESEYDFRE</sequence>
<dbReference type="GO" id="GO:0003677">
    <property type="term" value="F:DNA binding"/>
    <property type="evidence" value="ECO:0007669"/>
    <property type="project" value="InterPro"/>
</dbReference>
<comment type="caution">
    <text evidence="3">The sequence shown here is derived from an EMBL/GenBank/DDBJ whole genome shotgun (WGS) entry which is preliminary data.</text>
</comment>
<feature type="compositionally biased region" description="Basic and acidic residues" evidence="1">
    <location>
        <begin position="23"/>
        <end position="32"/>
    </location>
</feature>
<dbReference type="Gene3D" id="3.40.1350.10">
    <property type="match status" value="1"/>
</dbReference>
<name>M0DZ88_9EURY</name>
<dbReference type="RefSeq" id="WP_006628458.1">
    <property type="nucleotide sequence ID" value="NZ_AOJD01000027.1"/>
</dbReference>
<gene>
    <name evidence="3" type="ORF">C472_03823</name>
</gene>
<dbReference type="GO" id="GO:0004519">
    <property type="term" value="F:endonuclease activity"/>
    <property type="evidence" value="ECO:0007669"/>
    <property type="project" value="InterPro"/>
</dbReference>
<dbReference type="InterPro" id="IPR011856">
    <property type="entry name" value="tRNA_endonuc-like_dom_sf"/>
</dbReference>
<dbReference type="Pfam" id="PF04471">
    <property type="entry name" value="Mrr_cat"/>
    <property type="match status" value="1"/>
</dbReference>
<dbReference type="SUPFAM" id="SSF52980">
    <property type="entry name" value="Restriction endonuclease-like"/>
    <property type="match status" value="1"/>
</dbReference>
<feature type="region of interest" description="Disordered" evidence="1">
    <location>
        <begin position="1"/>
        <end position="32"/>
    </location>
</feature>
<feature type="domain" description="Restriction endonuclease type IV Mrr" evidence="2">
    <location>
        <begin position="31"/>
        <end position="137"/>
    </location>
</feature>
<organism evidence="3 4">
    <name type="scientific">Halorubrum tebenquichense DSM 14210</name>
    <dbReference type="NCBI Taxonomy" id="1227485"/>
    <lineage>
        <taxon>Archaea</taxon>
        <taxon>Methanobacteriati</taxon>
        <taxon>Methanobacteriota</taxon>
        <taxon>Stenosarchaea group</taxon>
        <taxon>Halobacteria</taxon>
        <taxon>Halobacteriales</taxon>
        <taxon>Haloferacaceae</taxon>
        <taxon>Halorubrum</taxon>
    </lineage>
</organism>
<dbReference type="OrthoDB" id="324010at2157"/>
<dbReference type="InterPro" id="IPR007560">
    <property type="entry name" value="Restrct_endonuc_IV_Mrr"/>
</dbReference>
<evidence type="ECO:0000256" key="1">
    <source>
        <dbReference type="SAM" id="MobiDB-lite"/>
    </source>
</evidence>
<keyword evidence="4" id="KW-1185">Reference proteome</keyword>
<dbReference type="EMBL" id="AOJD01000027">
    <property type="protein sequence ID" value="ELZ39409.1"/>
    <property type="molecule type" value="Genomic_DNA"/>
</dbReference>
<dbReference type="InterPro" id="IPR011335">
    <property type="entry name" value="Restrct_endonuc-II-like"/>
</dbReference>
<protein>
    <recommendedName>
        <fullName evidence="2">Restriction endonuclease type IV Mrr domain-containing protein</fullName>
    </recommendedName>
</protein>
<dbReference type="Proteomes" id="UP000011523">
    <property type="component" value="Unassembled WGS sequence"/>
</dbReference>
<evidence type="ECO:0000259" key="2">
    <source>
        <dbReference type="Pfam" id="PF04471"/>
    </source>
</evidence>
<evidence type="ECO:0000313" key="4">
    <source>
        <dbReference type="Proteomes" id="UP000011523"/>
    </source>
</evidence>